<dbReference type="AlphaFoldDB" id="A0AA87ZG71"/>
<keyword evidence="3" id="KW-1185">Reference proteome</keyword>
<reference evidence="2" key="1">
    <citation type="submission" date="2023-07" db="EMBL/GenBank/DDBJ databases">
        <title>draft genome sequence of fig (Ficus carica).</title>
        <authorList>
            <person name="Takahashi T."/>
            <person name="Nishimura K."/>
        </authorList>
    </citation>
    <scope>NUCLEOTIDE SEQUENCE</scope>
</reference>
<feature type="compositionally biased region" description="Gly residues" evidence="1">
    <location>
        <begin position="7"/>
        <end position="21"/>
    </location>
</feature>
<comment type="caution">
    <text evidence="2">The sequence shown here is derived from an EMBL/GenBank/DDBJ whole genome shotgun (WGS) entry which is preliminary data.</text>
</comment>
<proteinExistence type="predicted"/>
<sequence>MVEGWIAGEGGAEAGSSGGVGNKRRQPCCRRHTTSPEWEESAMEWVGGVGGGTTISLHYGLRNDNLARWRTSTNLHGRLHILGGLVVWRVLCRVLGPSVVRRVGRWV</sequence>
<protein>
    <submittedName>
        <fullName evidence="2">Uncharacterized protein</fullName>
    </submittedName>
</protein>
<gene>
    <name evidence="2" type="ORF">TIFTF001_005462</name>
</gene>
<organism evidence="2 3">
    <name type="scientific">Ficus carica</name>
    <name type="common">Common fig</name>
    <dbReference type="NCBI Taxonomy" id="3494"/>
    <lineage>
        <taxon>Eukaryota</taxon>
        <taxon>Viridiplantae</taxon>
        <taxon>Streptophyta</taxon>
        <taxon>Embryophyta</taxon>
        <taxon>Tracheophyta</taxon>
        <taxon>Spermatophyta</taxon>
        <taxon>Magnoliopsida</taxon>
        <taxon>eudicotyledons</taxon>
        <taxon>Gunneridae</taxon>
        <taxon>Pentapetalae</taxon>
        <taxon>rosids</taxon>
        <taxon>fabids</taxon>
        <taxon>Rosales</taxon>
        <taxon>Moraceae</taxon>
        <taxon>Ficeae</taxon>
        <taxon>Ficus</taxon>
    </lineage>
</organism>
<feature type="region of interest" description="Disordered" evidence="1">
    <location>
        <begin position="1"/>
        <end position="33"/>
    </location>
</feature>
<name>A0AA87ZG71_FICCA</name>
<evidence type="ECO:0000256" key="1">
    <source>
        <dbReference type="SAM" id="MobiDB-lite"/>
    </source>
</evidence>
<feature type="compositionally biased region" description="Basic residues" evidence="1">
    <location>
        <begin position="22"/>
        <end position="33"/>
    </location>
</feature>
<evidence type="ECO:0000313" key="3">
    <source>
        <dbReference type="Proteomes" id="UP001187192"/>
    </source>
</evidence>
<dbReference type="Proteomes" id="UP001187192">
    <property type="component" value="Unassembled WGS sequence"/>
</dbReference>
<dbReference type="EMBL" id="BTGU01000005">
    <property type="protein sequence ID" value="GMN35703.1"/>
    <property type="molecule type" value="Genomic_DNA"/>
</dbReference>
<evidence type="ECO:0000313" key="2">
    <source>
        <dbReference type="EMBL" id="GMN35703.1"/>
    </source>
</evidence>
<accession>A0AA87ZG71</accession>